<dbReference type="InterPro" id="IPR051957">
    <property type="entry name" value="CRISP-LCCL_domain"/>
</dbReference>
<sequence length="1604" mass="179990">MQYCFVPVFSRCSNCNLYLATILRIYRWICNFFCCSVKVSILLTFIQSGVSLREMRRRELSFLVILCCILTFTDCIVQSDSNYYFFRAAESTSTLVGTSYNGEYDAVNALTPSSSEWRSASGLTSDQQVIFMANLPATARVIGIKIIWSFSPKETQIQISPDGINYHIAIPFRHATQNLKEYTEDFIFDHSQDIKAIKVQMRSNINEFIGIRQIVAIGNGSPLAMIISGITDPKGDNCLQVSGGRIQQEFAPVELDSCVYGIAAGDGRELWKIRPNGQIVSALSNPPKCLAVANGDLSHESPLVIQDCELAEQAQDGRSYWDFNDFSQLHVKGTNACIYQKNVVGNSVGVTILHLNGTASSVMDALHLPESAFDGDIATYWVSAAFDDASEHRVAMDLSTGSKYEIRNIRIDWEFPPISYAIVANIDGSITEVTRVEGNPLNITLNDMGGITTSHIRIIMEKPHPRYGKFSGKYLYGIREVEVLTNNLNSVITFCKDAATSNDARDKYFLNYVEEFNAKASDMVKSAVRDVLLRTRNLGSLSDRINILLPSVEECYFEKRDYLDRLEEYRSEAKRLTEELEVIQGDSTEYLENRQMGDVFTIPAEDCYAIAAKNPSAVSGFYWILPRCAPEPLRVWCDIKHGASYYIWNNNAIPGMSTFISSVSDIRRSCSQVGLEPLVLHSAEQITNIRIALNKMGFKITEGSGIPLAVDYGCNHGKCSGSFQDLNDGSNDLSSLVLSLASPESTATSLFGNDAVGLGFSEHYLSFFDLKTSDIVGIVCSTNVLLSQKQINHVDIDCNTVAYKNPIFEGPINTNIVVQCPPGCSEYDTPVFGNNGLYSEKSSVCRAAIHFGVISSEIGGIFSVGLEGPKNSFDSSLRNGINSKSIAGSPNRSLRVGPIAKDCPIDIFSKSPTAFYQVGFSNTLQDKKYESLHTETTLHDEQSFIKRNTFEIINTNPYIADILREALNYIDESYGIDPLITTATQEQSMVAATELKKRLKPVESLVKSQSPKILDVVNEVDDIANDLLKVTGVYQSILKELIDKLDDAESIHSSQIGFQSFKLDYKEMPFEHTFLVYDMPRTQRGPSDWGYTTTPINGRSKVLGQNSPISGYSNHSPRGTYVQVKYRRFFDFDFSVDVYPPISGVFGIGFRIRDFSNMYLLEFNQEEETVRLIRMKDGITYILDDQSLSLKEKEFSTIKITAQRDRIYIFIGNVNMKVLDEGLLSGTIGFYSNGVAGGVYFDNIEVRAMPCKKFFFSSPPRSPRCSNFKQCYLSTLESNFDTKNQGNNWEYKKLYKGRANVLMQSSPLDTRIMLKESHTCKDGYFSFDFYPTCGEGVVYGIFRYLDGNNYHKLEIRHKETKLLKQEDGYEIQLALSRTGFSLDRWNTLLINFEKEVIYIYKTSYNGDNELLLVANSNTTNNEHGRIGIGSSNCANVAFDHLSIKPFYVNIRNDHSGLKQEDEESIYSSCIGKRHTLERKGHCETIFHKSHQKVSSCLSNYCSTCCNFYTNILDKKYYDNCNTKCSEDNLTVEDSVRNHVLLLAKCLSRTGKSFDLCSEKDNSCAKNICDLCCESSTNNMNVDIHRTVVSDCQAQCYYKFGGKNE</sequence>
<dbReference type="PANTHER" id="PTHR31331:SF1">
    <property type="entry name" value="CYSTEINE RICH SECRETORY PROTEIN LCCL DOMAIN CONTAINING 2"/>
    <property type="match status" value="1"/>
</dbReference>
<keyword evidence="2" id="KW-0812">Transmembrane</keyword>
<dbReference type="eggNOG" id="KOG3017">
    <property type="taxonomic scope" value="Eukaryota"/>
</dbReference>
<dbReference type="SUPFAM" id="SSF69848">
    <property type="entry name" value="LCCL domain"/>
    <property type="match status" value="1"/>
</dbReference>
<dbReference type="PROSITE" id="PS50231">
    <property type="entry name" value="RICIN_B_LECTIN"/>
    <property type="match status" value="1"/>
</dbReference>
<keyword evidence="2" id="KW-1133">Transmembrane helix</keyword>
<feature type="transmembrane region" description="Helical" evidence="2">
    <location>
        <begin position="25"/>
        <end position="48"/>
    </location>
</feature>
<keyword evidence="1" id="KW-0175">Coiled coil</keyword>
<dbReference type="Gene3D" id="2.60.120.560">
    <property type="entry name" value="Exo-inulinase, domain 1"/>
    <property type="match status" value="2"/>
</dbReference>
<dbReference type="PROSITE" id="PS50820">
    <property type="entry name" value="LCCL"/>
    <property type="match status" value="1"/>
</dbReference>
<evidence type="ECO:0000256" key="2">
    <source>
        <dbReference type="SAM" id="Phobius"/>
    </source>
</evidence>
<dbReference type="InterPro" id="IPR008979">
    <property type="entry name" value="Galactose-bd-like_sf"/>
</dbReference>
<gene>
    <name evidence="4" type="ORF">CMU_033760</name>
</gene>
<evidence type="ECO:0000313" key="5">
    <source>
        <dbReference type="Proteomes" id="UP000001460"/>
    </source>
</evidence>
<evidence type="ECO:0000256" key="1">
    <source>
        <dbReference type="SAM" id="Coils"/>
    </source>
</evidence>
<dbReference type="InterPro" id="IPR036056">
    <property type="entry name" value="Fibrinogen-like_C"/>
</dbReference>
<feature type="domain" description="LCCL" evidence="3">
    <location>
        <begin position="807"/>
        <end position="883"/>
    </location>
</feature>
<dbReference type="PANTHER" id="PTHR31331">
    <property type="entry name" value="LCCL DOMAIN PROTEIN (AFU_ORTHOLOGUE AFUA_5G08630)"/>
    <property type="match status" value="1"/>
</dbReference>
<keyword evidence="5" id="KW-1185">Reference proteome</keyword>
<dbReference type="Gene3D" id="2.60.120.260">
    <property type="entry name" value="Galactose-binding domain-like"/>
    <property type="match status" value="1"/>
</dbReference>
<dbReference type="SUPFAM" id="SSF49785">
    <property type="entry name" value="Galactose-binding domain-like"/>
    <property type="match status" value="1"/>
</dbReference>
<dbReference type="SUPFAM" id="SSF56496">
    <property type="entry name" value="Fibrinogen C-terminal domain-like"/>
    <property type="match status" value="1"/>
</dbReference>
<feature type="coiled-coil region" evidence="1">
    <location>
        <begin position="559"/>
        <end position="586"/>
    </location>
</feature>
<dbReference type="OMA" id="NFCEECC"/>
<dbReference type="Gene3D" id="2.80.10.50">
    <property type="match status" value="1"/>
</dbReference>
<name>B6AFK0_CRYMR</name>
<evidence type="ECO:0000259" key="3">
    <source>
        <dbReference type="PROSITE" id="PS50820"/>
    </source>
</evidence>
<dbReference type="STRING" id="441375.B6AFK0"/>
<dbReference type="VEuPathDB" id="CryptoDB:CMU_033760"/>
<dbReference type="EMBL" id="DS989731">
    <property type="protein sequence ID" value="EEA06991.1"/>
    <property type="molecule type" value="Genomic_DNA"/>
</dbReference>
<keyword evidence="2" id="KW-0472">Membrane</keyword>
<feature type="transmembrane region" description="Helical" evidence="2">
    <location>
        <begin position="60"/>
        <end position="79"/>
    </location>
</feature>
<evidence type="ECO:0000313" key="4">
    <source>
        <dbReference type="EMBL" id="EEA06991.1"/>
    </source>
</evidence>
<dbReference type="InterPro" id="IPR004043">
    <property type="entry name" value="LCCL"/>
</dbReference>
<dbReference type="OrthoDB" id="414826at2759"/>
<dbReference type="InterPro" id="IPR036609">
    <property type="entry name" value="LCCL_sf"/>
</dbReference>
<dbReference type="Proteomes" id="UP000001460">
    <property type="component" value="Unassembled WGS sequence"/>
</dbReference>
<dbReference type="SUPFAM" id="SSF50370">
    <property type="entry name" value="Ricin B-like lectins"/>
    <property type="match status" value="1"/>
</dbReference>
<organism evidence="4 5">
    <name type="scientific">Cryptosporidium muris (strain RN66)</name>
    <dbReference type="NCBI Taxonomy" id="441375"/>
    <lineage>
        <taxon>Eukaryota</taxon>
        <taxon>Sar</taxon>
        <taxon>Alveolata</taxon>
        <taxon>Apicomplexa</taxon>
        <taxon>Conoidasida</taxon>
        <taxon>Coccidia</taxon>
        <taxon>Eucoccidiorida</taxon>
        <taxon>Eimeriorina</taxon>
        <taxon>Cryptosporidiidae</taxon>
        <taxon>Cryptosporidium</taxon>
    </lineage>
</organism>
<reference evidence="4" key="1">
    <citation type="submission" date="2008-06" db="EMBL/GenBank/DDBJ databases">
        <authorList>
            <person name="Lorenzi H."/>
            <person name="Inman J."/>
            <person name="Miller J."/>
            <person name="Schobel S."/>
            <person name="Amedeo P."/>
            <person name="Caler E.V."/>
            <person name="da Silva J."/>
        </authorList>
    </citation>
    <scope>NUCLEOTIDE SEQUENCE [LARGE SCALE GENOMIC DNA]</scope>
    <source>
        <strain evidence="4">RN66</strain>
    </source>
</reference>
<dbReference type="InterPro" id="IPR035992">
    <property type="entry name" value="Ricin_B-like_lectins"/>
</dbReference>
<dbReference type="Gene3D" id="2.170.130.20">
    <property type="entry name" value="LCCL-like domain"/>
    <property type="match status" value="1"/>
</dbReference>
<accession>B6AFK0</accession>
<proteinExistence type="predicted"/>
<protein>
    <recommendedName>
        <fullName evidence="3">LCCL domain-containing protein</fullName>
    </recommendedName>
</protein>
<dbReference type="GeneID" id="6996357"/>
<dbReference type="Pfam" id="PF03815">
    <property type="entry name" value="LCCL"/>
    <property type="match status" value="1"/>
</dbReference>
<dbReference type="SMART" id="SM00603">
    <property type="entry name" value="LCCL"/>
    <property type="match status" value="1"/>
</dbReference>
<dbReference type="RefSeq" id="XP_002141340.1">
    <property type="nucleotide sequence ID" value="XM_002141304.1"/>
</dbReference>